<evidence type="ECO:0000256" key="1">
    <source>
        <dbReference type="ARBA" id="ARBA00023209"/>
    </source>
</evidence>
<dbReference type="GO" id="GO:0005737">
    <property type="term" value="C:cytoplasm"/>
    <property type="evidence" value="ECO:0007669"/>
    <property type="project" value="TreeGrafter"/>
</dbReference>
<accession>A0A0D6LEN6</accession>
<keyword evidence="2" id="KW-1208">Phospholipid metabolism</keyword>
<evidence type="ECO:0000256" key="2">
    <source>
        <dbReference type="ARBA" id="ARBA00023264"/>
    </source>
</evidence>
<dbReference type="InterPro" id="IPR011009">
    <property type="entry name" value="Kinase-like_dom_sf"/>
</dbReference>
<dbReference type="AlphaFoldDB" id="A0A0D6LEN6"/>
<dbReference type="SUPFAM" id="SSF56112">
    <property type="entry name" value="Protein kinase-like (PK-like)"/>
    <property type="match status" value="1"/>
</dbReference>
<keyword evidence="1" id="KW-0443">Lipid metabolism</keyword>
<protein>
    <submittedName>
        <fullName evidence="4">Uncharacterized protein</fullName>
    </submittedName>
</protein>
<dbReference type="Pfam" id="PF01633">
    <property type="entry name" value="Choline_kinase"/>
    <property type="match status" value="1"/>
</dbReference>
<proteinExistence type="inferred from homology"/>
<dbReference type="EMBL" id="KE125265">
    <property type="protein sequence ID" value="EPB69668.1"/>
    <property type="molecule type" value="Genomic_DNA"/>
</dbReference>
<comment type="similarity">
    <text evidence="3">Belongs to the choline/ethanolamine kinase family.</text>
</comment>
<evidence type="ECO:0000313" key="4">
    <source>
        <dbReference type="EMBL" id="EPB69668.1"/>
    </source>
</evidence>
<organism evidence="4 5">
    <name type="scientific">Ancylostoma ceylanicum</name>
    <dbReference type="NCBI Taxonomy" id="53326"/>
    <lineage>
        <taxon>Eukaryota</taxon>
        <taxon>Metazoa</taxon>
        <taxon>Ecdysozoa</taxon>
        <taxon>Nematoda</taxon>
        <taxon>Chromadorea</taxon>
        <taxon>Rhabditida</taxon>
        <taxon>Rhabditina</taxon>
        <taxon>Rhabditomorpha</taxon>
        <taxon>Strongyloidea</taxon>
        <taxon>Ancylostomatidae</taxon>
        <taxon>Ancylostomatinae</taxon>
        <taxon>Ancylostoma</taxon>
    </lineage>
</organism>
<evidence type="ECO:0000313" key="5">
    <source>
        <dbReference type="Proteomes" id="UP000054495"/>
    </source>
</evidence>
<evidence type="ECO:0000256" key="3">
    <source>
        <dbReference type="ARBA" id="ARBA00038211"/>
    </source>
</evidence>
<dbReference type="GO" id="GO:0004305">
    <property type="term" value="F:ethanolamine kinase activity"/>
    <property type="evidence" value="ECO:0007669"/>
    <property type="project" value="TreeGrafter"/>
</dbReference>
<dbReference type="Proteomes" id="UP000054495">
    <property type="component" value="Unassembled WGS sequence"/>
</dbReference>
<keyword evidence="5" id="KW-1185">Reference proteome</keyword>
<keyword evidence="1" id="KW-0594">Phospholipid biosynthesis</keyword>
<dbReference type="PANTHER" id="PTHR22603:SF93">
    <property type="entry name" value="RE24176P"/>
    <property type="match status" value="1"/>
</dbReference>
<dbReference type="GO" id="GO:0006646">
    <property type="term" value="P:phosphatidylethanolamine biosynthetic process"/>
    <property type="evidence" value="ECO:0007669"/>
    <property type="project" value="TreeGrafter"/>
</dbReference>
<gene>
    <name evidence="4" type="ORF">ANCCEY_11241</name>
</gene>
<dbReference type="GO" id="GO:0004103">
    <property type="term" value="F:choline kinase activity"/>
    <property type="evidence" value="ECO:0007669"/>
    <property type="project" value="TreeGrafter"/>
</dbReference>
<keyword evidence="1" id="KW-0444">Lipid biosynthesis</keyword>
<dbReference type="Gene3D" id="3.90.1200.10">
    <property type="match status" value="1"/>
</dbReference>
<dbReference type="PANTHER" id="PTHR22603">
    <property type="entry name" value="CHOLINE/ETHANOALAMINE KINASE"/>
    <property type="match status" value="1"/>
</dbReference>
<dbReference type="Gene3D" id="3.30.200.20">
    <property type="entry name" value="Phosphorylase Kinase, domain 1"/>
    <property type="match status" value="1"/>
</dbReference>
<reference evidence="4 5" key="1">
    <citation type="submission" date="2013-05" db="EMBL/GenBank/DDBJ databases">
        <title>Draft genome of the parasitic nematode Anyclostoma ceylanicum.</title>
        <authorList>
            <person name="Mitreva M."/>
        </authorList>
    </citation>
    <scope>NUCLEOTIDE SEQUENCE [LARGE SCALE GENOMIC DNA]</scope>
</reference>
<sequence length="168" mass="18803">MDMELAAIQPEHACEVGLEQLFDRPYCKRAKAITQKCLNSCAEEPTVIERSHWHFVKVSRWPHGYGPKLLGVFSGGRIEEFIPSRTLTTEEMSDARFAPSLATLNAKLNNIEMPLPKSPQLVFLCRSWLAKYVSNGGGSLTMEQTAVHGHVEKNRAIVLIVEMLGNTH</sequence>
<name>A0A0D6LEN6_9BILA</name>